<feature type="compositionally biased region" description="Pro residues" evidence="1">
    <location>
        <begin position="236"/>
        <end position="282"/>
    </location>
</feature>
<feature type="compositionally biased region" description="Pro residues" evidence="1">
    <location>
        <begin position="475"/>
        <end position="491"/>
    </location>
</feature>
<proteinExistence type="predicted"/>
<dbReference type="Proteomes" id="UP001165143">
    <property type="component" value="Unassembled WGS sequence"/>
</dbReference>
<evidence type="ECO:0008006" key="4">
    <source>
        <dbReference type="Google" id="ProtNLM"/>
    </source>
</evidence>
<dbReference type="AlphaFoldDB" id="A0A9W6PN71"/>
<evidence type="ECO:0000256" key="1">
    <source>
        <dbReference type="SAM" id="MobiDB-lite"/>
    </source>
</evidence>
<sequence length="810" mass="81240">MVTTYAQAQETAEDWINAGVPRSQHREVKVREFDLGYVCWAVDGSEHTGGPGSSLRLVIARDSGASTLWPPLPVNEVVRQYEELYGTGSAPNPAGAAKPVRGAVEATSFLLSPPQWLQEAGAAAIAAEADRLGAPAAPAAPASAAPASAAPASAAPAPAAPAPAAPAPAAAPVPPGPGPVPVPVQQGGQLPEPGGEGPSYFTGAPGAGLPVPPPPGAPGGRAVPGSEDATVLTPGGPVPPGPPVPPGATPPYPVGGPTTPVPGTPVPGTPVPPAAPVPPGPSGPGVNYAATMLATDGPPGLMGLPGAPGPGQPVPGAPQMGRGGPGAPPPPPPNDLLPSTGGPAHAQLGRGGPGAPPPPPPNELLPPGGGPAAHPGGRGGPGAPPPPAPAGLRAEGAPGAAPAAPAPAAAAVAYQATQLAPAIELPPGATPPFPMPGAPGQPFPGAPAPQGAPPFQAPPPPPFPGGPQPGQGFPPGGPAPAAPPPAGPPTVGPGTTAVVNYRGPDGSELNLVMTSELGTPHPEWKALQELRRLGVPADQVLEVHTDLELCDLPGGYCARMVRASWLNARISHTAPYGRDAAARQAGMNVLSEHVEQMHQLVSAPPRPRTVRAPLPAPGTVPQQPPAPPQQLAAEFGSMFGPSMFRFEQRAVARQGVPEPVAQTLMWVGLPRDFAPFFWAQAQEGRPIPTLAELAAERGLPPGPDFGGYLVLGNDYGRQLCVQYGTAAVVAVDLENPAEPPRFVNSGVPEFVGCLAVLARMWRLRLGLTPEQAGRWTTDLQAQLMAVDPAAVHTPESWWAVLVEQFWDGLL</sequence>
<accession>A0A9W6PN71</accession>
<name>A0A9W6PN71_9ACTN</name>
<evidence type="ECO:0000313" key="3">
    <source>
        <dbReference type="Proteomes" id="UP001165143"/>
    </source>
</evidence>
<feature type="compositionally biased region" description="Low complexity" evidence="1">
    <location>
        <begin position="183"/>
        <end position="193"/>
    </location>
</feature>
<feature type="compositionally biased region" description="Low complexity" evidence="1">
    <location>
        <begin position="390"/>
        <end position="403"/>
    </location>
</feature>
<feature type="region of interest" description="Disordered" evidence="1">
    <location>
        <begin position="152"/>
        <end position="403"/>
    </location>
</feature>
<gene>
    <name evidence="2" type="ORF">Kpho01_58280</name>
</gene>
<feature type="compositionally biased region" description="Pro residues" evidence="1">
    <location>
        <begin position="158"/>
        <end position="182"/>
    </location>
</feature>
<reference evidence="2" key="1">
    <citation type="submission" date="2023-02" db="EMBL/GenBank/DDBJ databases">
        <title>Kitasatospora phosalacinea NBRC 14362.</title>
        <authorList>
            <person name="Ichikawa N."/>
            <person name="Sato H."/>
            <person name="Tonouchi N."/>
        </authorList>
    </citation>
    <scope>NUCLEOTIDE SEQUENCE</scope>
    <source>
        <strain evidence="2">NBRC 14362</strain>
    </source>
</reference>
<feature type="compositionally biased region" description="Pro residues" evidence="1">
    <location>
        <begin position="428"/>
        <end position="467"/>
    </location>
</feature>
<dbReference type="EMBL" id="BSRX01000043">
    <property type="protein sequence ID" value="GLW57817.1"/>
    <property type="molecule type" value="Genomic_DNA"/>
</dbReference>
<comment type="caution">
    <text evidence="2">The sequence shown here is derived from an EMBL/GenBank/DDBJ whole genome shotgun (WGS) entry which is preliminary data.</text>
</comment>
<feature type="region of interest" description="Disordered" evidence="1">
    <location>
        <begin position="423"/>
        <end position="503"/>
    </location>
</feature>
<feature type="compositionally biased region" description="Pro residues" evidence="1">
    <location>
        <begin position="307"/>
        <end position="316"/>
    </location>
</feature>
<dbReference type="InterPro" id="IPR032722">
    <property type="entry name" value="Deaminase_XOO_2897"/>
</dbReference>
<evidence type="ECO:0000313" key="2">
    <source>
        <dbReference type="EMBL" id="GLW57817.1"/>
    </source>
</evidence>
<organism evidence="2 3">
    <name type="scientific">Kitasatospora phosalacinea</name>
    <dbReference type="NCBI Taxonomy" id="2065"/>
    <lineage>
        <taxon>Bacteria</taxon>
        <taxon>Bacillati</taxon>
        <taxon>Actinomycetota</taxon>
        <taxon>Actinomycetes</taxon>
        <taxon>Kitasatosporales</taxon>
        <taxon>Streptomycetaceae</taxon>
        <taxon>Kitasatospora</taxon>
    </lineage>
</organism>
<protein>
    <recommendedName>
        <fullName evidence="4">Nucleic acid/nucleotide deaminase of polymorphic system toxin</fullName>
    </recommendedName>
</protein>
<dbReference type="Pfam" id="PF14435">
    <property type="entry name" value="SUKH-4"/>
    <property type="match status" value="1"/>
</dbReference>
<dbReference type="InterPro" id="IPR025851">
    <property type="entry name" value="SUKH-4"/>
</dbReference>
<feature type="compositionally biased region" description="Pro residues" evidence="1">
    <location>
        <begin position="354"/>
        <end position="364"/>
    </location>
</feature>
<dbReference type="Pfam" id="PF14440">
    <property type="entry name" value="XOO_2897-deam"/>
    <property type="match status" value="1"/>
</dbReference>
<feature type="compositionally biased region" description="Pro residues" evidence="1">
    <location>
        <begin position="326"/>
        <end position="335"/>
    </location>
</feature>